<organism evidence="2 3">
    <name type="scientific">Pseudonocardia sediminis</name>
    <dbReference type="NCBI Taxonomy" id="1397368"/>
    <lineage>
        <taxon>Bacteria</taxon>
        <taxon>Bacillati</taxon>
        <taxon>Actinomycetota</taxon>
        <taxon>Actinomycetes</taxon>
        <taxon>Pseudonocardiales</taxon>
        <taxon>Pseudonocardiaceae</taxon>
        <taxon>Pseudonocardia</taxon>
    </lineage>
</organism>
<dbReference type="InterPro" id="IPR011234">
    <property type="entry name" value="Fumarylacetoacetase-like_C"/>
</dbReference>
<evidence type="ECO:0000313" key="3">
    <source>
        <dbReference type="Proteomes" id="UP000291591"/>
    </source>
</evidence>
<dbReference type="Gene3D" id="3.90.850.10">
    <property type="entry name" value="Fumarylacetoacetase-like, C-terminal domain"/>
    <property type="match status" value="1"/>
</dbReference>
<dbReference type="SUPFAM" id="SSF56529">
    <property type="entry name" value="FAH"/>
    <property type="match status" value="1"/>
</dbReference>
<protein>
    <submittedName>
        <fullName evidence="2">2-keto-4-pentenoate hydratase/2-oxohepta-3-ene-1,7-dioic acid hydratase in catechol pathway</fullName>
    </submittedName>
</protein>
<proteinExistence type="predicted"/>
<accession>A0A4V2FRL9</accession>
<dbReference type="Pfam" id="PF01557">
    <property type="entry name" value="FAA_hydrolase"/>
    <property type="match status" value="1"/>
</dbReference>
<dbReference type="Proteomes" id="UP000291591">
    <property type="component" value="Unassembled WGS sequence"/>
</dbReference>
<gene>
    <name evidence="2" type="ORF">EV383_5843</name>
</gene>
<evidence type="ECO:0000259" key="1">
    <source>
        <dbReference type="Pfam" id="PF01557"/>
    </source>
</evidence>
<comment type="caution">
    <text evidence="2">The sequence shown here is derived from an EMBL/GenBank/DDBJ whole genome shotgun (WGS) entry which is preliminary data.</text>
</comment>
<keyword evidence="3" id="KW-1185">Reference proteome</keyword>
<name>A0A4V2FRL9_PSEST</name>
<dbReference type="PANTHER" id="PTHR43211:SF1">
    <property type="entry name" value="BLL6422 PROTEIN"/>
    <property type="match status" value="1"/>
</dbReference>
<dbReference type="EMBL" id="SHKL01000001">
    <property type="protein sequence ID" value="RZT88890.1"/>
    <property type="molecule type" value="Genomic_DNA"/>
</dbReference>
<sequence>MRFVTYASPAGDDRVGLVSGDVVLGADPGVTMVDLLDTGDLAAAAATIGTAPSETVALEGLTLRAPLQPRSLRDFVGFLQHLRNCSGPANMTVDERHERYPPFYFSNVAAVIGPHDDVPVPPGCERFDYELEVAAVIGKAGADIAPADAWDHIAGYTLLCDWSGRDLQIDEMALGLGPAKGKDSANTLGPMLVTADELEPHRHGRGFTAAMTGTVNGEAVSAGSWDDVDWGFDDMIAYASRGTRLRPGDVIGSGTVPSGCLFEHFALDPENFRGWLVPGDEVRLSVEHLGGIRHRIVEGRPVPPLSSGY</sequence>
<dbReference type="GO" id="GO:0003824">
    <property type="term" value="F:catalytic activity"/>
    <property type="evidence" value="ECO:0007669"/>
    <property type="project" value="InterPro"/>
</dbReference>
<dbReference type="AlphaFoldDB" id="A0A4V2FRL9"/>
<evidence type="ECO:0000313" key="2">
    <source>
        <dbReference type="EMBL" id="RZT88890.1"/>
    </source>
</evidence>
<feature type="domain" description="Fumarylacetoacetase-like C-terminal" evidence="1">
    <location>
        <begin position="74"/>
        <end position="297"/>
    </location>
</feature>
<dbReference type="RefSeq" id="WP_242623355.1">
    <property type="nucleotide sequence ID" value="NZ_SHKL01000001.1"/>
</dbReference>
<reference evidence="2 3" key="1">
    <citation type="submission" date="2019-02" db="EMBL/GenBank/DDBJ databases">
        <title>Sequencing the genomes of 1000 actinobacteria strains.</title>
        <authorList>
            <person name="Klenk H.-P."/>
        </authorList>
    </citation>
    <scope>NUCLEOTIDE SEQUENCE [LARGE SCALE GENOMIC DNA]</scope>
    <source>
        <strain evidence="2 3">DSM 45779</strain>
    </source>
</reference>
<dbReference type="PANTHER" id="PTHR43211">
    <property type="entry name" value="FUMARYLACETOACETATE HYDROLASE"/>
    <property type="match status" value="1"/>
</dbReference>
<dbReference type="InterPro" id="IPR036663">
    <property type="entry name" value="Fumarylacetoacetase_C_sf"/>
</dbReference>